<evidence type="ECO:0000256" key="3">
    <source>
        <dbReference type="ARBA" id="ARBA00022722"/>
    </source>
</evidence>
<dbReference type="Gene3D" id="3.10.310.30">
    <property type="match status" value="1"/>
</dbReference>
<comment type="caution">
    <text evidence="9">The sequence shown here is derived from an EMBL/GenBank/DDBJ whole genome shotgun (WGS) entry which is preliminary data.</text>
</comment>
<name>A0AA94HT55_DESDE</name>
<evidence type="ECO:0000256" key="5">
    <source>
        <dbReference type="ARBA" id="ARBA00022839"/>
    </source>
</evidence>
<keyword evidence="3" id="KW-0540">Nuclease</keyword>
<evidence type="ECO:0000313" key="10">
    <source>
        <dbReference type="Proteomes" id="UP000182680"/>
    </source>
</evidence>
<dbReference type="InterPro" id="IPR041122">
    <property type="entry name" value="RecJ_OB"/>
</dbReference>
<proteinExistence type="inferred from homology"/>
<dbReference type="Pfam" id="PF02272">
    <property type="entry name" value="DHHA1"/>
    <property type="match status" value="1"/>
</dbReference>
<feature type="domain" description="RecJ OB" evidence="8">
    <location>
        <begin position="466"/>
        <end position="573"/>
    </location>
</feature>
<dbReference type="AlphaFoldDB" id="A0AA94HT55"/>
<dbReference type="GO" id="GO:0008409">
    <property type="term" value="F:5'-3' exonuclease activity"/>
    <property type="evidence" value="ECO:0007669"/>
    <property type="project" value="InterPro"/>
</dbReference>
<dbReference type="InterPro" id="IPR051673">
    <property type="entry name" value="SSDNA_exonuclease_RecJ"/>
</dbReference>
<dbReference type="PANTHER" id="PTHR30255">
    <property type="entry name" value="SINGLE-STRANDED-DNA-SPECIFIC EXONUCLEASE RECJ"/>
    <property type="match status" value="1"/>
</dbReference>
<dbReference type="RefSeq" id="WP_012625035.1">
    <property type="nucleotide sequence ID" value="NZ_FPIW01000027.1"/>
</dbReference>
<dbReference type="Gene3D" id="3.90.1640.30">
    <property type="match status" value="1"/>
</dbReference>
<dbReference type="Pfam" id="PF17768">
    <property type="entry name" value="RecJ_OB"/>
    <property type="match status" value="1"/>
</dbReference>
<dbReference type="Proteomes" id="UP000182680">
    <property type="component" value="Unassembled WGS sequence"/>
</dbReference>
<reference evidence="10" key="1">
    <citation type="submission" date="2016-11" db="EMBL/GenBank/DDBJ databases">
        <authorList>
            <person name="Jaros S."/>
            <person name="Januszkiewicz K."/>
            <person name="Wedrychowicz H."/>
        </authorList>
    </citation>
    <scope>NUCLEOTIDE SEQUENCE [LARGE SCALE GENOMIC DNA]</scope>
    <source>
        <strain evidence="10">DSM 7057</strain>
    </source>
</reference>
<evidence type="ECO:0000256" key="2">
    <source>
        <dbReference type="ARBA" id="ARBA00019841"/>
    </source>
</evidence>
<protein>
    <recommendedName>
        <fullName evidence="2">Single-stranded-DNA-specific exonuclease RecJ</fullName>
    </recommendedName>
</protein>
<keyword evidence="5 9" id="KW-0269">Exonuclease</keyword>
<dbReference type="SUPFAM" id="SSF64182">
    <property type="entry name" value="DHH phosphoesterases"/>
    <property type="match status" value="1"/>
</dbReference>
<dbReference type="GO" id="GO:0006281">
    <property type="term" value="P:DNA repair"/>
    <property type="evidence" value="ECO:0007669"/>
    <property type="project" value="InterPro"/>
</dbReference>
<dbReference type="GO" id="GO:0006310">
    <property type="term" value="P:DNA recombination"/>
    <property type="evidence" value="ECO:0007669"/>
    <property type="project" value="InterPro"/>
</dbReference>
<evidence type="ECO:0000256" key="1">
    <source>
        <dbReference type="ARBA" id="ARBA00005915"/>
    </source>
</evidence>
<dbReference type="Pfam" id="PF01368">
    <property type="entry name" value="DHH"/>
    <property type="match status" value="1"/>
</dbReference>
<gene>
    <name evidence="9" type="ORF">SAMN02910291_01666</name>
</gene>
<sequence length="578" mass="62865">MKNWLFRTPPAGGPVCLPASWAEELSISPLLLEVLWRRGFSHKQAINAFLDARLDSLTPPHRWPQMPEAAQLLADELLAGKKLAVWGDYDVDGITASTLVLDVLESHGIEALWHIPDRRTEGYGLNVKQIDALAAQGCRILLTVDCGIADVDAVNHARRIGMTVVVSDHHLPQDDLPPAHALCNPRMCPEESLPCPHLAGVGVAFYLMGAVNAALAPHTGKKHRMDKCLDLVALGTLADIMPLTSENRILVRGGLGHLADASRPGIAALKVASGMDAKTRLTSGQVSFQLVPRINAAGRIGDGGLALRLLRQKDFSSALPLAQQLDQLNTERKQAENTIHSEARAQVLDMLSREPRASLVLYGQDWHPGIVGIVASRIVEEFYRPTIILCQDQGSLKGSGRSVREFDLHAGLCQTASSLSGFGGHRLAAGVRLPLENLARFRTEFENFVAQQLGTNPLSPSLTLECQLDFAQASNQSFLKELEMLQPFGPGNAEPVFASPPLLVKERSPLGRGGEHVRLRLQDEQSGLILTAKAWRMAQTLTASMIGKRIRVAYTPRLDTYNGITSVDVGIKDWQPAS</sequence>
<dbReference type="NCBIfam" id="TIGR00644">
    <property type="entry name" value="recJ"/>
    <property type="match status" value="1"/>
</dbReference>
<evidence type="ECO:0000259" key="7">
    <source>
        <dbReference type="Pfam" id="PF02272"/>
    </source>
</evidence>
<evidence type="ECO:0000259" key="8">
    <source>
        <dbReference type="Pfam" id="PF17768"/>
    </source>
</evidence>
<comment type="similarity">
    <text evidence="1">Belongs to the RecJ family.</text>
</comment>
<evidence type="ECO:0000313" key="9">
    <source>
        <dbReference type="EMBL" id="SFW51838.1"/>
    </source>
</evidence>
<feature type="domain" description="DDH" evidence="6">
    <location>
        <begin position="83"/>
        <end position="236"/>
    </location>
</feature>
<evidence type="ECO:0000256" key="4">
    <source>
        <dbReference type="ARBA" id="ARBA00022801"/>
    </source>
</evidence>
<dbReference type="InterPro" id="IPR003156">
    <property type="entry name" value="DHHA1_dom"/>
</dbReference>
<dbReference type="InterPro" id="IPR004610">
    <property type="entry name" value="RecJ"/>
</dbReference>
<dbReference type="OMA" id="NAGPWGQ"/>
<accession>A0AA94HT55</accession>
<keyword evidence="4" id="KW-0378">Hydrolase</keyword>
<feature type="domain" description="DHHA1" evidence="7">
    <location>
        <begin position="359"/>
        <end position="450"/>
    </location>
</feature>
<dbReference type="EMBL" id="FPIW01000027">
    <property type="protein sequence ID" value="SFW51838.1"/>
    <property type="molecule type" value="Genomic_DNA"/>
</dbReference>
<organism evidence="9 10">
    <name type="scientific">Desulfovibrio desulfuricans</name>
    <dbReference type="NCBI Taxonomy" id="876"/>
    <lineage>
        <taxon>Bacteria</taxon>
        <taxon>Pseudomonadati</taxon>
        <taxon>Thermodesulfobacteriota</taxon>
        <taxon>Desulfovibrionia</taxon>
        <taxon>Desulfovibrionales</taxon>
        <taxon>Desulfovibrionaceae</taxon>
        <taxon>Desulfovibrio</taxon>
    </lineage>
</organism>
<dbReference type="InterPro" id="IPR038763">
    <property type="entry name" value="DHH_sf"/>
</dbReference>
<dbReference type="GO" id="GO:0003676">
    <property type="term" value="F:nucleic acid binding"/>
    <property type="evidence" value="ECO:0007669"/>
    <property type="project" value="InterPro"/>
</dbReference>
<dbReference type="PANTHER" id="PTHR30255:SF2">
    <property type="entry name" value="SINGLE-STRANDED-DNA-SPECIFIC EXONUCLEASE RECJ"/>
    <property type="match status" value="1"/>
</dbReference>
<dbReference type="InterPro" id="IPR001667">
    <property type="entry name" value="DDH_dom"/>
</dbReference>
<evidence type="ECO:0000259" key="6">
    <source>
        <dbReference type="Pfam" id="PF01368"/>
    </source>
</evidence>